<accession>A0ABW9WPZ6</accession>
<dbReference type="PANTHER" id="PTHR11527">
    <property type="entry name" value="HEAT-SHOCK PROTEIN 20 FAMILY MEMBER"/>
    <property type="match status" value="1"/>
</dbReference>
<evidence type="ECO:0000259" key="3">
    <source>
        <dbReference type="PROSITE" id="PS01031"/>
    </source>
</evidence>
<dbReference type="InterPro" id="IPR008978">
    <property type="entry name" value="HSP20-like_chaperone"/>
</dbReference>
<reference evidence="4 5" key="1">
    <citation type="submission" date="2019-12" db="EMBL/GenBank/DDBJ databases">
        <title>Novel species isolated from a subtropical stream in China.</title>
        <authorList>
            <person name="Lu H."/>
        </authorList>
    </citation>
    <scope>NUCLEOTIDE SEQUENCE [LARGE SCALE GENOMIC DNA]</scope>
    <source>
        <strain evidence="4 5">FT109W</strain>
    </source>
</reference>
<evidence type="ECO:0000313" key="5">
    <source>
        <dbReference type="Proteomes" id="UP000466332"/>
    </source>
</evidence>
<evidence type="ECO:0000256" key="2">
    <source>
        <dbReference type="RuleBase" id="RU003616"/>
    </source>
</evidence>
<proteinExistence type="inferred from homology"/>
<protein>
    <submittedName>
        <fullName evidence="4">Hsp20 family protein</fullName>
    </submittedName>
</protein>
<dbReference type="RefSeq" id="WP_161048158.1">
    <property type="nucleotide sequence ID" value="NZ_WWCS01000042.1"/>
</dbReference>
<dbReference type="InterPro" id="IPR031107">
    <property type="entry name" value="Small_HSP"/>
</dbReference>
<dbReference type="InterPro" id="IPR002068">
    <property type="entry name" value="A-crystallin/Hsp20_dom"/>
</dbReference>
<keyword evidence="5" id="KW-1185">Reference proteome</keyword>
<dbReference type="Proteomes" id="UP000466332">
    <property type="component" value="Unassembled WGS sequence"/>
</dbReference>
<dbReference type="SUPFAM" id="SSF49764">
    <property type="entry name" value="HSP20-like chaperones"/>
    <property type="match status" value="1"/>
</dbReference>
<dbReference type="EMBL" id="WWCS01000042">
    <property type="protein sequence ID" value="MYN43312.1"/>
    <property type="molecule type" value="Genomic_DNA"/>
</dbReference>
<dbReference type="PROSITE" id="PS01031">
    <property type="entry name" value="SHSP"/>
    <property type="match status" value="1"/>
</dbReference>
<gene>
    <name evidence="4" type="ORF">GTP55_28615</name>
</gene>
<dbReference type="Gene3D" id="2.60.40.790">
    <property type="match status" value="1"/>
</dbReference>
<feature type="domain" description="SHSP" evidence="3">
    <location>
        <begin position="34"/>
        <end position="146"/>
    </location>
</feature>
<evidence type="ECO:0000313" key="4">
    <source>
        <dbReference type="EMBL" id="MYN43312.1"/>
    </source>
</evidence>
<organism evidence="4 5">
    <name type="scientific">Duganella margarita</name>
    <dbReference type="NCBI Taxonomy" id="2692170"/>
    <lineage>
        <taxon>Bacteria</taxon>
        <taxon>Pseudomonadati</taxon>
        <taxon>Pseudomonadota</taxon>
        <taxon>Betaproteobacteria</taxon>
        <taxon>Burkholderiales</taxon>
        <taxon>Oxalobacteraceae</taxon>
        <taxon>Telluria group</taxon>
        <taxon>Duganella</taxon>
    </lineage>
</organism>
<sequence>MHPLLPDRPPRRALAPLHPLRRLREAWQRRRFEHALRQLGQPIRIELREDAQAYTVLAWLPGADKGDIEVALDGNRVRIVAAARIAQAQHLGDSQLRRERYAGRRLRVLRLPQQIDAASARAEYRHGVLELVLPKAGPPPALVPVR</sequence>
<evidence type="ECO:0000256" key="1">
    <source>
        <dbReference type="PROSITE-ProRule" id="PRU00285"/>
    </source>
</evidence>
<dbReference type="Pfam" id="PF00011">
    <property type="entry name" value="HSP20"/>
    <property type="match status" value="1"/>
</dbReference>
<dbReference type="CDD" id="cd06464">
    <property type="entry name" value="ACD_sHsps-like"/>
    <property type="match status" value="1"/>
</dbReference>
<name>A0ABW9WPZ6_9BURK</name>
<comment type="caution">
    <text evidence="4">The sequence shown here is derived from an EMBL/GenBank/DDBJ whole genome shotgun (WGS) entry which is preliminary data.</text>
</comment>
<comment type="similarity">
    <text evidence="1 2">Belongs to the small heat shock protein (HSP20) family.</text>
</comment>